<dbReference type="Proteomes" id="UP000261380">
    <property type="component" value="Unplaced"/>
</dbReference>
<feature type="compositionally biased region" description="Basic and acidic residues" evidence="3">
    <location>
        <begin position="214"/>
        <end position="228"/>
    </location>
</feature>
<feature type="compositionally biased region" description="Gly residues" evidence="3">
    <location>
        <begin position="34"/>
        <end position="46"/>
    </location>
</feature>
<name>A0A3B5KU01_9TELE</name>
<dbReference type="InterPro" id="IPR027882">
    <property type="entry name" value="SOGA1/2-like_CC"/>
</dbReference>
<feature type="region of interest" description="Disordered" evidence="3">
    <location>
        <begin position="1109"/>
        <end position="1133"/>
    </location>
</feature>
<feature type="region of interest" description="Disordered" evidence="3">
    <location>
        <begin position="1017"/>
        <end position="1039"/>
    </location>
</feature>
<reference evidence="5" key="1">
    <citation type="submission" date="2025-08" db="UniProtKB">
        <authorList>
            <consortium name="Ensembl"/>
        </authorList>
    </citation>
    <scope>IDENTIFICATION</scope>
</reference>
<feature type="compositionally biased region" description="Low complexity" evidence="3">
    <location>
        <begin position="143"/>
        <end position="159"/>
    </location>
</feature>
<reference evidence="5" key="2">
    <citation type="submission" date="2025-09" db="UniProtKB">
        <authorList>
            <consortium name="Ensembl"/>
        </authorList>
    </citation>
    <scope>IDENTIFICATION</scope>
</reference>
<feature type="region of interest" description="Disordered" evidence="3">
    <location>
        <begin position="1"/>
        <end position="279"/>
    </location>
</feature>
<evidence type="ECO:0000259" key="4">
    <source>
        <dbReference type="Pfam" id="PF14818"/>
    </source>
</evidence>
<evidence type="ECO:0000256" key="2">
    <source>
        <dbReference type="SAM" id="Coils"/>
    </source>
</evidence>
<dbReference type="PANTHER" id="PTHR15742">
    <property type="entry name" value="GIRDIN"/>
    <property type="match status" value="1"/>
</dbReference>
<feature type="compositionally biased region" description="Low complexity" evidence="3">
    <location>
        <begin position="1159"/>
        <end position="1178"/>
    </location>
</feature>
<feature type="coiled-coil region" evidence="2">
    <location>
        <begin position="398"/>
        <end position="446"/>
    </location>
</feature>
<keyword evidence="1 2" id="KW-0175">Coiled coil</keyword>
<evidence type="ECO:0000313" key="5">
    <source>
        <dbReference type="Ensembl" id="ENSXCOP00000003598.1"/>
    </source>
</evidence>
<dbReference type="PANTHER" id="PTHR15742:SF1">
    <property type="entry name" value="PROTEIN SOGA1"/>
    <property type="match status" value="1"/>
</dbReference>
<feature type="coiled-coil region" evidence="2">
    <location>
        <begin position="299"/>
        <end position="369"/>
    </location>
</feature>
<evidence type="ECO:0000256" key="3">
    <source>
        <dbReference type="SAM" id="MobiDB-lite"/>
    </source>
</evidence>
<dbReference type="Pfam" id="PF14818">
    <property type="entry name" value="SOGA1-2-like_CC"/>
    <property type="match status" value="1"/>
</dbReference>
<sequence>MTKTKEVDVHNSPTHLSFASPKERRLHLRQKMESGGGTESSDGGQGQHSAPGQPQQHPAAETAAQPARTGEKKKINRAPSPARPKDVPGWSLTKIRGGIGSTTLSFKPGAIHLGSRISRRSPVGSLAGKDGKAERGGGKTVGKSSLLSKTSASKAAKSNSGRRKVSDASTGSDDLSKDSGCAAGKLSPTDSSSELSDCASEENKLSADAGSSDTESRSSRGAEGEKPLGSRTGQRAAARNTCSTAEKDEKDRLSLSVETGEDSISPGEERSATSFDSRVPASTSLAFSDLTEEFTDGLHEEYLREIEELRSENDYLKDEMEELRSEMLEMRDMYMEDDVYQLQELRQQLEQANKTCRILQYRLRKAERRSLRVAQTGQVDGELIRTLEQDVKVAKDVSIRIHSQLDSLEKKRSRLEQENEELRVRLQDLEVAKQVLQQELDKVRLKSFHGLRSKTAVFFSVSPFIFMQHYQHAETKLQIISLVLVTFPFFFYISFDTQIFFRNDYIGNKRGLSCFFISPPHRKEPVGGENDAMDMEEQKKKIEDNAEATTPLSGCLGQKDRDALLAMRDQARLVSTAIHLLTSPESNCLSSSSSPSLYHKVCSNEAAEPCDLEKPQSHCQVRALGLALHTQLQAFVEEVDGLGKPPYGARDAQVEGASPPASPCASIPCSGDGQDQENKVEHKVKIHELQEEHQKALLRRDFQLQSLGLQARLQQKLWGQERTLLVQESQHLKQALLLLSLKLRCFLKQWRLGCQKDADGKDVLEHLVKCRSKKNISQVFSMFSQTLISFETKLGKTTAALSSAETLDPLDLKVALKKEREEHQHLLAESYAAVMDLTKQLQIGERNWSREKLELLERFSQERTQWEQRLRDAATQQEKVRRVGLYHCKFVIVTSEHNFSVTAFLNRIKSTLEDSEGNRSSCVKDKAHFGSMPLFSGSEFGDITVKNWTSITNETPEMADACKTWDGPSGSSSSSAASQMDLDFVQRSCTAPDRTGIRIYYSPPAVRRMEHRRRYQEPLDPDQYSVGGSSLKQNDTDGGVASLNALDAQQQQPASSFTSSYEQWLSSLSKQHRDSSGEANRVVDGMMSDISANLSDDMKEMTNCVRQAIRSSSLERKSSKEPGSQPGGVSNKTTQTVAQGVSIGLQTETSRATGLHSKSWSPRPTPTTTSSLASARTRQISTSLDKVHSRIERPCCSPKYGSPKLQRRVSSGSTSRLDGASSSRDRSMWSLHQRAIGGSGGSAWARSTTTRDSPVLNGLTDGLSSLFSVVEHSGSTESQTASPARQPHAAGKLSGAAVCGSESNSQRYGGLVQEFFRNVCGSRGPGGAPLGGNDSVTRIVNKRFMRQTAGEEMISIMGGGKEATSNSVADAPCDCATQSSCFVRSSRAAARHCKHRPQDSPAGAEEKGDACNE</sequence>
<dbReference type="Ensembl" id="ENSXCOT00000003637.1">
    <property type="protein sequence ID" value="ENSXCOP00000003598.1"/>
    <property type="gene ID" value="ENSXCOG00000002835.1"/>
</dbReference>
<dbReference type="GeneTree" id="ENSGT00950000182982"/>
<feature type="region of interest" description="Disordered" evidence="3">
    <location>
        <begin position="1147"/>
        <end position="1227"/>
    </location>
</feature>
<feature type="compositionally biased region" description="Low complexity" evidence="3">
    <location>
        <begin position="657"/>
        <end position="670"/>
    </location>
</feature>
<feature type="region of interest" description="Disordered" evidence="3">
    <location>
        <begin position="650"/>
        <end position="672"/>
    </location>
</feature>
<feature type="compositionally biased region" description="Polar residues" evidence="3">
    <location>
        <begin position="1208"/>
        <end position="1222"/>
    </location>
</feature>
<protein>
    <recommendedName>
        <fullName evidence="4">SOGA 1/2-like coiled-coil domain-containing protein</fullName>
    </recommendedName>
</protein>
<proteinExistence type="predicted"/>
<evidence type="ECO:0000313" key="6">
    <source>
        <dbReference type="Proteomes" id="UP000261380"/>
    </source>
</evidence>
<dbReference type="InterPro" id="IPR049885">
    <property type="entry name" value="MTCL1-3"/>
</dbReference>
<accession>A0A3B5KU01</accession>
<organism evidence="5 6">
    <name type="scientific">Xiphophorus couchianus</name>
    <name type="common">Monterrey platyfish</name>
    <dbReference type="NCBI Taxonomy" id="32473"/>
    <lineage>
        <taxon>Eukaryota</taxon>
        <taxon>Metazoa</taxon>
        <taxon>Chordata</taxon>
        <taxon>Craniata</taxon>
        <taxon>Vertebrata</taxon>
        <taxon>Euteleostomi</taxon>
        <taxon>Actinopterygii</taxon>
        <taxon>Neopterygii</taxon>
        <taxon>Teleostei</taxon>
        <taxon>Neoteleostei</taxon>
        <taxon>Acanthomorphata</taxon>
        <taxon>Ovalentaria</taxon>
        <taxon>Atherinomorphae</taxon>
        <taxon>Cyprinodontiformes</taxon>
        <taxon>Poeciliidae</taxon>
        <taxon>Poeciliinae</taxon>
        <taxon>Xiphophorus</taxon>
    </lineage>
</organism>
<evidence type="ECO:0000256" key="1">
    <source>
        <dbReference type="ARBA" id="ARBA00023054"/>
    </source>
</evidence>
<keyword evidence="6" id="KW-1185">Reference proteome</keyword>
<feature type="domain" description="SOGA 1/2-like coiled-coil" evidence="4">
    <location>
        <begin position="835"/>
        <end position="882"/>
    </location>
</feature>
<feature type="region of interest" description="Disordered" evidence="3">
    <location>
        <begin position="1389"/>
        <end position="1413"/>
    </location>
</feature>
<feature type="compositionally biased region" description="Basic and acidic residues" evidence="3">
    <location>
        <begin position="1404"/>
        <end position="1413"/>
    </location>
</feature>
<feature type="compositionally biased region" description="Polar residues" evidence="3">
    <location>
        <begin position="1147"/>
        <end position="1158"/>
    </location>
</feature>